<gene>
    <name evidence="1" type="primary">Bm2780</name>
    <name evidence="2" type="ORF">BM_BM2780</name>
    <name evidence="1" type="ORF">BM_Bm2780</name>
</gene>
<protein>
    <submittedName>
        <fullName evidence="1">Bm2780, isoform d</fullName>
    </submittedName>
</protein>
<dbReference type="EMBL" id="LN857010">
    <property type="protein sequence ID" value="CDQ00162.1"/>
    <property type="molecule type" value="Genomic_DNA"/>
</dbReference>
<dbReference type="CTD" id="6103834"/>
<dbReference type="RefSeq" id="XP_042932914.1">
    <property type="nucleotide sequence ID" value="XM_043076980.1"/>
</dbReference>
<reference evidence="1" key="1">
    <citation type="journal article" date="2007" name="Science">
        <title>Draft genome of the filarial nematode parasite Brugia malayi.</title>
        <authorList>
            <person name="Ghedin E."/>
            <person name="Wang S."/>
            <person name="Spiro D."/>
            <person name="Caler E."/>
            <person name="Zhao Q."/>
            <person name="Crabtree J."/>
            <person name="Allen J.E."/>
            <person name="Delcher A.L."/>
            <person name="Guiliano D.B."/>
            <person name="Miranda-Saavedra D."/>
            <person name="Angiuoli S.V."/>
            <person name="Creasy T."/>
            <person name="Amedeo P."/>
            <person name="Haas B."/>
            <person name="El-Sayed N.M."/>
            <person name="Wortman J.R."/>
            <person name="Feldblyum T."/>
            <person name="Tallon L."/>
            <person name="Schatz M."/>
            <person name="Shumway M."/>
            <person name="Koo H."/>
            <person name="Salzberg S.L."/>
            <person name="Schobel S."/>
            <person name="Pertea M."/>
            <person name="Pop M."/>
            <person name="White O."/>
            <person name="Barton G.J."/>
            <person name="Carlow C.K."/>
            <person name="Crawford M.J."/>
            <person name="Daub J."/>
            <person name="Dimmic M.W."/>
            <person name="Estes C.F."/>
            <person name="Foster J.M."/>
            <person name="Ganatra M."/>
            <person name="Gregory W.F."/>
            <person name="Johnson N.M."/>
            <person name="Jin J."/>
            <person name="Komuniecki R."/>
            <person name="Korf I."/>
            <person name="Kumar S."/>
            <person name="Laney S."/>
            <person name="Li B.W."/>
            <person name="Li W."/>
            <person name="Lindblom T.H."/>
            <person name="Lustigman S."/>
            <person name="Ma D."/>
            <person name="Maina C.V."/>
            <person name="Martin D.M."/>
            <person name="McCarter J.P."/>
            <person name="McReynolds L."/>
            <person name="Mitreva M."/>
            <person name="Nutman T.B."/>
            <person name="Parkinson J."/>
            <person name="Peregrin-Alvarez J.M."/>
            <person name="Poole C."/>
            <person name="Ren Q."/>
            <person name="Saunders L."/>
            <person name="Sluder A.E."/>
            <person name="Smith K."/>
            <person name="Stanke M."/>
            <person name="Unnasch T.R."/>
            <person name="Ware J."/>
            <person name="Wei A.D."/>
            <person name="Weil G."/>
            <person name="Williams D.J."/>
            <person name="Zhang Y."/>
            <person name="Williams S.A."/>
            <person name="Fraser-Liggett C."/>
            <person name="Slatko B."/>
            <person name="Blaxter M.L."/>
            <person name="Scott A.L."/>
        </authorList>
    </citation>
    <scope>NUCLEOTIDE SEQUENCE</scope>
    <source>
        <strain evidence="1">FR3</strain>
    </source>
</reference>
<proteinExistence type="predicted"/>
<organism evidence="1">
    <name type="scientific">Brugia malayi</name>
    <name type="common">Filarial nematode worm</name>
    <dbReference type="NCBI Taxonomy" id="6279"/>
    <lineage>
        <taxon>Eukaryota</taxon>
        <taxon>Metazoa</taxon>
        <taxon>Ecdysozoa</taxon>
        <taxon>Nematoda</taxon>
        <taxon>Chromadorea</taxon>
        <taxon>Rhabditida</taxon>
        <taxon>Spirurina</taxon>
        <taxon>Spiruromorpha</taxon>
        <taxon>Filarioidea</taxon>
        <taxon>Onchocercidae</taxon>
        <taxon>Brugia</taxon>
    </lineage>
</organism>
<accession>A0A1U7F219</accession>
<reference evidence="2" key="3">
    <citation type="submission" date="2019-04" db="EMBL/GenBank/DDBJ databases">
        <authorList>
            <person name="Howe K."/>
            <person name="Paulini M."/>
            <person name="Williams G."/>
        </authorList>
    </citation>
    <scope>NUCLEOTIDE SEQUENCE [LARGE SCALE GENOMIC DNA]</scope>
    <source>
        <strain evidence="2">FR3</strain>
    </source>
</reference>
<evidence type="ECO:0000313" key="2">
    <source>
        <dbReference type="EMBL" id="VIO91411.1"/>
    </source>
</evidence>
<name>A0A1U7F219_BRUMA</name>
<dbReference type="GeneID" id="6103834"/>
<reference evidence="1" key="2">
    <citation type="submission" date="2012-12" db="EMBL/GenBank/DDBJ databases">
        <authorList>
            <consortium name="WormBase Consortium"/>
            <person name="Ghedin E."/>
            <person name="Paulini M."/>
        </authorList>
    </citation>
    <scope>NUCLEOTIDE SEQUENCE</scope>
    <source>
        <strain evidence="1">FR3</strain>
    </source>
</reference>
<dbReference type="EMBL" id="CAAKNF010000192">
    <property type="protein sequence ID" value="VIO91411.1"/>
    <property type="molecule type" value="Genomic_DNA"/>
</dbReference>
<sequence length="49" mass="5859">MSMKRKKLGEDWDDIDIDEEDEGQVEEHLVEERSRLKLVLKELMKPCDV</sequence>
<accession>A0A4E9F671</accession>
<evidence type="ECO:0000313" key="1">
    <source>
        <dbReference type="EMBL" id="CDQ00162.1"/>
    </source>
</evidence>
<dbReference type="AlphaFoldDB" id="A0A1U7F219"/>
<dbReference type="OrthoDB" id="5979581at2759"/>